<evidence type="ECO:0000256" key="5">
    <source>
        <dbReference type="PROSITE-ProRule" id="PRU01240"/>
    </source>
</evidence>
<evidence type="ECO:0000256" key="1">
    <source>
        <dbReference type="ARBA" id="ARBA00011073"/>
    </source>
</evidence>
<keyword evidence="3 5" id="KW-0378">Hydrolase</keyword>
<feature type="active site" description="Charge relay system" evidence="5">
    <location>
        <position position="496"/>
    </location>
</feature>
<dbReference type="InterPro" id="IPR000209">
    <property type="entry name" value="Peptidase_S8/S53_dom"/>
</dbReference>
<dbReference type="PROSITE" id="PS51892">
    <property type="entry name" value="SUBTILASE"/>
    <property type="match status" value="2"/>
</dbReference>
<evidence type="ECO:0000256" key="3">
    <source>
        <dbReference type="ARBA" id="ARBA00022801"/>
    </source>
</evidence>
<name>A0ABT4D159_9CLOT</name>
<evidence type="ECO:0000313" key="10">
    <source>
        <dbReference type="EMBL" id="MCY6484978.1"/>
    </source>
</evidence>
<dbReference type="InterPro" id="IPR023827">
    <property type="entry name" value="Peptidase_S8_Asp-AS"/>
</dbReference>
<dbReference type="PANTHER" id="PTHR43806">
    <property type="entry name" value="PEPTIDASE S8"/>
    <property type="match status" value="1"/>
</dbReference>
<dbReference type="InterPro" id="IPR041365">
    <property type="entry name" value="CspB_prodomain"/>
</dbReference>
<sequence>MTENRDGLLNLLFNVPSNIKSKISQFSQNEDVFKGKIELIILFGDRDIIVKKKVEDIGGVFENLGFGYGIVTVDADNISKIAAIDEIQYIELPKTLYTSDLSSNKEICAAEVWNLYGITGKGVLVGFIDSGIDYLHPAFKDEEGNTRIEYIYDLSLGGQVWDKNDINRALKSNNPYSIVPQRDFLGHGTHVAGIACAGGNINKKYYGTAYKSSIAMVKMTGTGKVNYAKSTQLMRGIRFLINKSKELNQFLVISLSFSTNNGAHNGSSLLEQYIQTICSLERISFVIAAGNEGAVAHHASDFLKQKQKITMNMASDEDSLVLQIYKDFLTDISIEIKSPEGFTSGVIPLKIGKYYEGKIGLNRYFIYNSGPKPFDINGEIIVSLNVDTGFLTAGTWTIVLYSTGETQGRYDMWMPISEGLNKETKFLNPDPFNTLGIPATVKNAISVGSYNYQTNSVSSFSGRGKRNGDKPDVMAPGENIESSIPGGRYDRLSGTSMAAPQGAGAAALLMEWGMVLSNDPYMYGDRLKYFMLKGAKREREDVLYPGPIWGYGKLCVRGGIELATRNRHIQGMKKYMRQECSKYFQNEGYGSYIIEYEGDILSTVTGMAGCILILDERYAVVTIENDKAIEFFQRTKEIVYVEEPTIYTLNQVSPIDAANISKFQDNPILTLRGQGVLVGIVDTGIDYLNKEFMYEDDTTRIVNIWDQTIKEETGPEGFGFGKEYSRQEINKAIKANKKGENPYLIVNSKDENGHGTSMTGIIGARGINPDIIGAAPDCEFAVVKLKEAKKNALLSEGMNEAKVPTYCSSEITLAVKYLYNIARSLRKPMVIYIPLGTNKGAHDGSSILERYIDEISRTRGVVVVTCCGNEGDADIHASGEFQRIGEEKIIEMQVDPMQRNLNFEIWCSKPDKVSIGIISPSGEVIDKIPAKLGEEEIIKLVFEGSIIIIRYFLPEEITGDELIKISITNIRGGIWKFKLIGDFIVDGRYDAWIPQRQLLKEGTKFLAPSQNITLTIPSTSKGAISCAYYNQSTDAVVSRSGRGFTRDKRIKPDIAAGGVNVLTTAVGGGTTIVSGSSASAAVTAGAVALILQWGIVDGNDPTLYSTKVKTYLIRGARQRKGDMYPNRNWGYGLLDLEGVFKEIR</sequence>
<dbReference type="Pfam" id="PF18425">
    <property type="entry name" value="CspB_prodomain"/>
    <property type="match status" value="1"/>
</dbReference>
<feature type="domain" description="Peptidase S8/S53" evidence="8">
    <location>
        <begin position="120"/>
        <end position="293"/>
    </location>
</feature>
<dbReference type="Gene3D" id="2.60.120.1290">
    <property type="match status" value="2"/>
</dbReference>
<gene>
    <name evidence="10" type="ORF">OW763_11550</name>
</gene>
<feature type="domain" description="Csp protease B prodomain" evidence="9">
    <location>
        <begin position="4"/>
        <end position="94"/>
    </location>
</feature>
<evidence type="ECO:0000259" key="9">
    <source>
        <dbReference type="Pfam" id="PF18425"/>
    </source>
</evidence>
<dbReference type="PRINTS" id="PR00723">
    <property type="entry name" value="SUBTILISIN"/>
</dbReference>
<evidence type="ECO:0000259" key="8">
    <source>
        <dbReference type="Pfam" id="PF00082"/>
    </source>
</evidence>
<proteinExistence type="inferred from homology"/>
<feature type="active site" description="Charge relay system" evidence="5">
    <location>
        <position position="1077"/>
    </location>
</feature>
<accession>A0ABT4D159</accession>
<feature type="active site" description="Charge relay system" evidence="5">
    <location>
        <position position="187"/>
    </location>
</feature>
<feature type="region of interest" description="Disordered" evidence="7">
    <location>
        <begin position="459"/>
        <end position="478"/>
    </location>
</feature>
<feature type="active site" description="Charge relay system" evidence="5">
    <location>
        <position position="754"/>
    </location>
</feature>
<evidence type="ECO:0000256" key="4">
    <source>
        <dbReference type="ARBA" id="ARBA00022825"/>
    </source>
</evidence>
<dbReference type="InterPro" id="IPR034045">
    <property type="entry name" value="Pep_S8_CspA-like"/>
</dbReference>
<feature type="domain" description="Peptidase S8/S53" evidence="8">
    <location>
        <begin position="429"/>
        <end position="511"/>
    </location>
</feature>
<dbReference type="InterPro" id="IPR015500">
    <property type="entry name" value="Peptidase_S8_subtilisin-rel"/>
</dbReference>
<dbReference type="Pfam" id="PF00082">
    <property type="entry name" value="Peptidase_S8"/>
    <property type="match status" value="4"/>
</dbReference>
<dbReference type="InterPro" id="IPR036852">
    <property type="entry name" value="Peptidase_S8/S53_dom_sf"/>
</dbReference>
<organism evidence="10 11">
    <name type="scientific">Clostridium aestuarii</name>
    <dbReference type="NCBI Taxonomy" id="338193"/>
    <lineage>
        <taxon>Bacteria</taxon>
        <taxon>Bacillati</taxon>
        <taxon>Bacillota</taxon>
        <taxon>Clostridia</taxon>
        <taxon>Eubacteriales</taxon>
        <taxon>Clostridiaceae</taxon>
        <taxon>Clostridium</taxon>
    </lineage>
</organism>
<reference evidence="10" key="1">
    <citation type="submission" date="2022-12" db="EMBL/GenBank/DDBJ databases">
        <authorList>
            <person name="Wang J."/>
        </authorList>
    </citation>
    <scope>NUCLEOTIDE SEQUENCE</scope>
    <source>
        <strain evidence="10">HY-45-18</strain>
    </source>
</reference>
<dbReference type="CDD" id="cd07478">
    <property type="entry name" value="Peptidases_S8_CspA-like"/>
    <property type="match status" value="2"/>
</dbReference>
<dbReference type="PANTHER" id="PTHR43806:SF11">
    <property type="entry name" value="CEREVISIN-RELATED"/>
    <property type="match status" value="1"/>
</dbReference>
<feature type="active site" description="Charge relay system" evidence="5">
    <location>
        <position position="682"/>
    </location>
</feature>
<dbReference type="SUPFAM" id="SSF52743">
    <property type="entry name" value="Subtilisin-like"/>
    <property type="match status" value="2"/>
</dbReference>
<keyword evidence="4 5" id="KW-0720">Serine protease</keyword>
<dbReference type="Gene3D" id="3.40.50.200">
    <property type="entry name" value="Peptidase S8/S53 domain"/>
    <property type="match status" value="2"/>
</dbReference>
<evidence type="ECO:0000256" key="2">
    <source>
        <dbReference type="ARBA" id="ARBA00022670"/>
    </source>
</evidence>
<dbReference type="InterPro" id="IPR050131">
    <property type="entry name" value="Peptidase_S8_subtilisin-like"/>
</dbReference>
<dbReference type="Proteomes" id="UP001078443">
    <property type="component" value="Unassembled WGS sequence"/>
</dbReference>
<dbReference type="PROSITE" id="PS00137">
    <property type="entry name" value="SUBTILASE_HIS"/>
    <property type="match status" value="1"/>
</dbReference>
<protein>
    <submittedName>
        <fullName evidence="10">S8 family serine peptidase</fullName>
    </submittedName>
</protein>
<dbReference type="Gene3D" id="3.30.70.2980">
    <property type="match status" value="1"/>
</dbReference>
<dbReference type="EMBL" id="JAPQER010000004">
    <property type="protein sequence ID" value="MCY6484978.1"/>
    <property type="molecule type" value="Genomic_DNA"/>
</dbReference>
<dbReference type="InterPro" id="IPR023828">
    <property type="entry name" value="Peptidase_S8_Ser-AS"/>
</dbReference>
<dbReference type="PROSITE" id="PS00136">
    <property type="entry name" value="SUBTILASE_ASP"/>
    <property type="match status" value="2"/>
</dbReference>
<feature type="domain" description="Peptidase S8/S53" evidence="8">
    <location>
        <begin position="673"/>
        <end position="871"/>
    </location>
</feature>
<comment type="similarity">
    <text evidence="1 5 6">Belongs to the peptidase S8 family.</text>
</comment>
<dbReference type="PROSITE" id="PS00138">
    <property type="entry name" value="SUBTILASE_SER"/>
    <property type="match status" value="1"/>
</dbReference>
<feature type="active site" description="Charge relay system" evidence="5">
    <location>
        <position position="129"/>
    </location>
</feature>
<evidence type="ECO:0000313" key="11">
    <source>
        <dbReference type="Proteomes" id="UP001078443"/>
    </source>
</evidence>
<keyword evidence="2 5" id="KW-0645">Protease</keyword>
<evidence type="ECO:0000256" key="6">
    <source>
        <dbReference type="RuleBase" id="RU003355"/>
    </source>
</evidence>
<keyword evidence="11" id="KW-1185">Reference proteome</keyword>
<dbReference type="RefSeq" id="WP_268041348.1">
    <property type="nucleotide sequence ID" value="NZ_JAPQER010000004.1"/>
</dbReference>
<comment type="caution">
    <text evidence="10">The sequence shown here is derived from an EMBL/GenBank/DDBJ whole genome shotgun (WGS) entry which is preliminary data.</text>
</comment>
<dbReference type="InterPro" id="IPR022398">
    <property type="entry name" value="Peptidase_S8_His-AS"/>
</dbReference>
<evidence type="ECO:0000256" key="7">
    <source>
        <dbReference type="SAM" id="MobiDB-lite"/>
    </source>
</evidence>
<feature type="domain" description="Peptidase S8/S53" evidence="8">
    <location>
        <begin position="1012"/>
        <end position="1132"/>
    </location>
</feature>